<keyword evidence="6" id="KW-1185">Reference proteome</keyword>
<dbReference type="HOGENOM" id="CLU_046586_0_2_1"/>
<evidence type="ECO:0000313" key="6">
    <source>
        <dbReference type="Proteomes" id="UP000006757"/>
    </source>
</evidence>
<sequence length="324" mass="35712">MFARTALRLGRRIAAPAVPIHTARPLALPLHRAYASLSPDTPPPAKAYEVFDEDGKTRQKDRAILRLREQQEAGELEDPQVLDYIREEVADRITERIETPPAIVVELSSHAGQLTRMLQEVLGDKLHPSTEPGGVMGQEKRKWIMVEPSSEALNRDDDSTFLCELTSWYSLQKYADKVDAIVSAGGLHWVGDIVGAFTQAKHLLKPDGVFIAAVLGGDTLFELRTSLQLAEQERRGGIANRVSPMITAADSRTLRKRGRHGSGDVPDDFLHRLEAGPEPAQAARARLGQDEPEGRVVECAGSHRLRAPTDSHPLPPKPKPRPNL</sequence>
<gene>
    <name evidence="5" type="ORF">A1Q2_03941</name>
</gene>
<evidence type="ECO:0000256" key="3">
    <source>
        <dbReference type="SAM" id="MobiDB-lite"/>
    </source>
</evidence>
<organism evidence="5 6">
    <name type="scientific">Trichosporon asahii var. asahii (strain CBS 8904)</name>
    <name type="common">Yeast</name>
    <dbReference type="NCBI Taxonomy" id="1220162"/>
    <lineage>
        <taxon>Eukaryota</taxon>
        <taxon>Fungi</taxon>
        <taxon>Dikarya</taxon>
        <taxon>Basidiomycota</taxon>
        <taxon>Agaricomycotina</taxon>
        <taxon>Tremellomycetes</taxon>
        <taxon>Trichosporonales</taxon>
        <taxon>Trichosporonaceae</taxon>
        <taxon>Trichosporon</taxon>
    </lineage>
</organism>
<evidence type="ECO:0000256" key="1">
    <source>
        <dbReference type="ARBA" id="ARBA00022603"/>
    </source>
</evidence>
<evidence type="ECO:0000313" key="5">
    <source>
        <dbReference type="EMBL" id="EKD01704.1"/>
    </source>
</evidence>
<accession>K1WK74</accession>
<feature type="region of interest" description="Disordered" evidence="3">
    <location>
        <begin position="300"/>
        <end position="324"/>
    </location>
</feature>
<dbReference type="STRING" id="1220162.K1WK74"/>
<dbReference type="EMBL" id="AMBO01000311">
    <property type="protein sequence ID" value="EKD01704.1"/>
    <property type="molecule type" value="Genomic_DNA"/>
</dbReference>
<dbReference type="SUPFAM" id="SSF53335">
    <property type="entry name" value="S-adenosyl-L-methionine-dependent methyltransferases"/>
    <property type="match status" value="1"/>
</dbReference>
<dbReference type="InterPro" id="IPR029063">
    <property type="entry name" value="SAM-dependent_MTases_sf"/>
</dbReference>
<feature type="compositionally biased region" description="Pro residues" evidence="3">
    <location>
        <begin position="313"/>
        <end position="324"/>
    </location>
</feature>
<dbReference type="Pfam" id="PF08241">
    <property type="entry name" value="Methyltransf_11"/>
    <property type="match status" value="1"/>
</dbReference>
<dbReference type="Gene3D" id="3.40.50.150">
    <property type="entry name" value="Vaccinia Virus protein VP39"/>
    <property type="match status" value="1"/>
</dbReference>
<dbReference type="PANTHER" id="PTHR13090:SF1">
    <property type="entry name" value="ARGININE-HYDROXYLASE NDUFAF5, MITOCHONDRIAL"/>
    <property type="match status" value="1"/>
</dbReference>
<dbReference type="InterPro" id="IPR013216">
    <property type="entry name" value="Methyltransf_11"/>
</dbReference>
<name>K1WK74_TRIAC</name>
<keyword evidence="2" id="KW-0808">Transferase</keyword>
<keyword evidence="1" id="KW-0489">Methyltransferase</keyword>
<feature type="domain" description="Methyltransferase type 11" evidence="4">
    <location>
        <begin position="168"/>
        <end position="211"/>
    </location>
</feature>
<dbReference type="eggNOG" id="KOG2940">
    <property type="taxonomic scope" value="Eukaryota"/>
</dbReference>
<comment type="caution">
    <text evidence="5">The sequence shown here is derived from an EMBL/GenBank/DDBJ whole genome shotgun (WGS) entry which is preliminary data.</text>
</comment>
<evidence type="ECO:0000256" key="2">
    <source>
        <dbReference type="ARBA" id="ARBA00022679"/>
    </source>
</evidence>
<dbReference type="AlphaFoldDB" id="K1WK74"/>
<dbReference type="OMA" id="MICTRAL"/>
<proteinExistence type="predicted"/>
<protein>
    <recommendedName>
        <fullName evidence="4">Methyltransferase type 11 domain-containing protein</fullName>
    </recommendedName>
</protein>
<dbReference type="GO" id="GO:0032981">
    <property type="term" value="P:mitochondrial respiratory chain complex I assembly"/>
    <property type="evidence" value="ECO:0007669"/>
    <property type="project" value="TreeGrafter"/>
</dbReference>
<dbReference type="GO" id="GO:0032259">
    <property type="term" value="P:methylation"/>
    <property type="evidence" value="ECO:0007669"/>
    <property type="project" value="UniProtKB-KW"/>
</dbReference>
<dbReference type="GO" id="GO:0005739">
    <property type="term" value="C:mitochondrion"/>
    <property type="evidence" value="ECO:0007669"/>
    <property type="project" value="TreeGrafter"/>
</dbReference>
<dbReference type="InParanoid" id="K1WK74"/>
<dbReference type="Proteomes" id="UP000006757">
    <property type="component" value="Unassembled WGS sequence"/>
</dbReference>
<dbReference type="InterPro" id="IPR050602">
    <property type="entry name" value="Malonyl-ACP_OMT"/>
</dbReference>
<reference evidence="5 6" key="1">
    <citation type="journal article" date="2012" name="Eukaryot. Cell">
        <title>Genome sequence of the Trichosporon asahii environmental strain CBS 8904.</title>
        <authorList>
            <person name="Yang R.Y."/>
            <person name="Li H.T."/>
            <person name="Zhu H."/>
            <person name="Zhou G.P."/>
            <person name="Wang M."/>
            <person name="Wang L."/>
        </authorList>
    </citation>
    <scope>NUCLEOTIDE SEQUENCE [LARGE SCALE GENOMIC DNA]</scope>
    <source>
        <strain evidence="5 6">CBS 8904</strain>
    </source>
</reference>
<dbReference type="OrthoDB" id="16816at2759"/>
<evidence type="ECO:0000259" key="4">
    <source>
        <dbReference type="Pfam" id="PF08241"/>
    </source>
</evidence>
<dbReference type="PANTHER" id="PTHR13090">
    <property type="entry name" value="ARGININE-HYDROXYLASE NDUFAF5, MITOCHONDRIAL"/>
    <property type="match status" value="1"/>
</dbReference>
<dbReference type="GO" id="GO:0008757">
    <property type="term" value="F:S-adenosylmethionine-dependent methyltransferase activity"/>
    <property type="evidence" value="ECO:0007669"/>
    <property type="project" value="InterPro"/>
</dbReference>